<reference evidence="1 2" key="1">
    <citation type="journal article" date="2019" name="Nat. Ecol. Evol.">
        <title>Megaphylogeny resolves global patterns of mushroom evolution.</title>
        <authorList>
            <person name="Varga T."/>
            <person name="Krizsan K."/>
            <person name="Foldi C."/>
            <person name="Dima B."/>
            <person name="Sanchez-Garcia M."/>
            <person name="Sanchez-Ramirez S."/>
            <person name="Szollosi G.J."/>
            <person name="Szarkandi J.G."/>
            <person name="Papp V."/>
            <person name="Albert L."/>
            <person name="Andreopoulos W."/>
            <person name="Angelini C."/>
            <person name="Antonin V."/>
            <person name="Barry K.W."/>
            <person name="Bougher N.L."/>
            <person name="Buchanan P."/>
            <person name="Buyck B."/>
            <person name="Bense V."/>
            <person name="Catcheside P."/>
            <person name="Chovatia M."/>
            <person name="Cooper J."/>
            <person name="Damon W."/>
            <person name="Desjardin D."/>
            <person name="Finy P."/>
            <person name="Geml J."/>
            <person name="Haridas S."/>
            <person name="Hughes K."/>
            <person name="Justo A."/>
            <person name="Karasinski D."/>
            <person name="Kautmanova I."/>
            <person name="Kiss B."/>
            <person name="Kocsube S."/>
            <person name="Kotiranta H."/>
            <person name="LaButti K.M."/>
            <person name="Lechner B.E."/>
            <person name="Liimatainen K."/>
            <person name="Lipzen A."/>
            <person name="Lukacs Z."/>
            <person name="Mihaltcheva S."/>
            <person name="Morgado L.N."/>
            <person name="Niskanen T."/>
            <person name="Noordeloos M.E."/>
            <person name="Ohm R.A."/>
            <person name="Ortiz-Santana B."/>
            <person name="Ovrebo C."/>
            <person name="Racz N."/>
            <person name="Riley R."/>
            <person name="Savchenko A."/>
            <person name="Shiryaev A."/>
            <person name="Soop K."/>
            <person name="Spirin V."/>
            <person name="Szebenyi C."/>
            <person name="Tomsovsky M."/>
            <person name="Tulloss R.E."/>
            <person name="Uehling J."/>
            <person name="Grigoriev I.V."/>
            <person name="Vagvolgyi C."/>
            <person name="Papp T."/>
            <person name="Martin F.M."/>
            <person name="Miettinen O."/>
            <person name="Hibbett D.S."/>
            <person name="Nagy L.G."/>
        </authorList>
    </citation>
    <scope>NUCLEOTIDE SEQUENCE [LARGE SCALE GENOMIC DNA]</scope>
    <source>
        <strain evidence="1 2">NL-1719</strain>
    </source>
</reference>
<keyword evidence="2" id="KW-1185">Reference proteome</keyword>
<name>A0ACD3AA41_9AGAR</name>
<accession>A0ACD3AA41</accession>
<dbReference type="Proteomes" id="UP000308600">
    <property type="component" value="Unassembled WGS sequence"/>
</dbReference>
<evidence type="ECO:0000313" key="2">
    <source>
        <dbReference type="Proteomes" id="UP000308600"/>
    </source>
</evidence>
<organism evidence="1 2">
    <name type="scientific">Pluteus cervinus</name>
    <dbReference type="NCBI Taxonomy" id="181527"/>
    <lineage>
        <taxon>Eukaryota</taxon>
        <taxon>Fungi</taxon>
        <taxon>Dikarya</taxon>
        <taxon>Basidiomycota</taxon>
        <taxon>Agaricomycotina</taxon>
        <taxon>Agaricomycetes</taxon>
        <taxon>Agaricomycetidae</taxon>
        <taxon>Agaricales</taxon>
        <taxon>Pluteineae</taxon>
        <taxon>Pluteaceae</taxon>
        <taxon>Pluteus</taxon>
    </lineage>
</organism>
<gene>
    <name evidence="1" type="ORF">BDN72DRAFT_776968</name>
</gene>
<dbReference type="EMBL" id="ML208575">
    <property type="protein sequence ID" value="TFK62533.1"/>
    <property type="molecule type" value="Genomic_DNA"/>
</dbReference>
<protein>
    <submittedName>
        <fullName evidence="1">L-ascorbate oxidase</fullName>
    </submittedName>
</protein>
<proteinExistence type="predicted"/>
<evidence type="ECO:0000313" key="1">
    <source>
        <dbReference type="EMBL" id="TFK62533.1"/>
    </source>
</evidence>
<sequence>MKHSCRFSSAALLCFVLFSDSLAYQWPSPQYDTLETLLYEGRRGDGSSLSSLVHPCRKRPESPAVIAAEWLRTAFHDMATHDTSAGTGGLDASIAYELDREENFGAGFNSTLSDYVTFSNKYVSRADIVALGAVFAAATCGGPIVPYQGGRLDAYVAGPPGVPEPQDDISSITARFSGAGFSQSDMITLTACGHTVGGVRSTDFPQLVAPGPNNQLVITPFDPTTQFDHSVVQHYLDGTTQNPLVIDQNKTMTSDLKIFSSDGNATVTGLANGDFASTCGNIFNRMINTVPSSVNLTDTIDLLPAKVSNAQLTIEKNQLVFKTQFRLTQPLNSTISSTRQVTMYWCDRYGSAQNCKGSKHFAPSASKLDEQNLSPVTQALGIGFTTYSFVVPIDSTVSISKFWFTVDSKNGSAVVTQDNGGNGYTLDHDQVFFVPTLSHSDLKQVSLQKRGGITAAANFTRVFQLTAAVRDGSSSPSRVYMDAQDSAQQGFPAPFTSTVDFQKNSSSSVAGYSFYTANIEDAGYYLTFDLHGTIDGATYTQDFVQTAFLDNTPYVAPVQGQVTNSAGRLSGFCLTVGITFVGILFGSLL</sequence>